<dbReference type="Gene3D" id="3.40.390.10">
    <property type="entry name" value="Collagenase (Catalytic Domain)"/>
    <property type="match status" value="1"/>
</dbReference>
<dbReference type="GO" id="GO:0008237">
    <property type="term" value="F:metallopeptidase activity"/>
    <property type="evidence" value="ECO:0007669"/>
    <property type="project" value="UniProtKB-KW"/>
</dbReference>
<comment type="cofactor">
    <cofactor evidence="1">
        <name>Zn(2+)</name>
        <dbReference type="ChEBI" id="CHEBI:29105"/>
    </cofactor>
</comment>
<dbReference type="Pfam" id="PF07998">
    <property type="entry name" value="Peptidase_M54"/>
    <property type="match status" value="1"/>
</dbReference>
<accession>Q02C11</accession>
<dbReference type="InParanoid" id="Q02C11"/>
<dbReference type="GO" id="GO:0008270">
    <property type="term" value="F:zinc ion binding"/>
    <property type="evidence" value="ECO:0007669"/>
    <property type="project" value="InterPro"/>
</dbReference>
<dbReference type="PIRSF" id="PIRSF005785">
    <property type="entry name" value="Zn-prot_arch"/>
    <property type="match status" value="1"/>
</dbReference>
<evidence type="ECO:0000256" key="4">
    <source>
        <dbReference type="ARBA" id="ARBA00022801"/>
    </source>
</evidence>
<dbReference type="eggNOG" id="COG1913">
    <property type="taxonomic scope" value="Bacteria"/>
</dbReference>
<dbReference type="HOGENOM" id="CLU_108521_2_0_0"/>
<protein>
    <submittedName>
        <fullName evidence="7">Peptidase, zinc-dependent</fullName>
    </submittedName>
</protein>
<organism evidence="7">
    <name type="scientific">Solibacter usitatus (strain Ellin6076)</name>
    <dbReference type="NCBI Taxonomy" id="234267"/>
    <lineage>
        <taxon>Bacteria</taxon>
        <taxon>Pseudomonadati</taxon>
        <taxon>Acidobacteriota</taxon>
        <taxon>Terriglobia</taxon>
        <taxon>Bryobacterales</taxon>
        <taxon>Solibacteraceae</taxon>
        <taxon>Candidatus Solibacter</taxon>
    </lineage>
</organism>
<dbReference type="CDD" id="cd11375">
    <property type="entry name" value="Peptidase_M54"/>
    <property type="match status" value="1"/>
</dbReference>
<dbReference type="AlphaFoldDB" id="Q02C11"/>
<sequence>MYVGATEEVDREAVAALSQRVETEFGLPVRGMEIGSVDFAYDAGRGQYSSIPVLEMLLGRCPADAAKLLAVTDRDLFIPVLTFVFGQAQLGGSVGVVSLARLRQEFYGLAANREIFLERAYKEALHETGHLFGLVHCAERRCAMSLATTVRQIDLKDDAFCASCAARLRRHPGGPNV</sequence>
<evidence type="ECO:0000256" key="2">
    <source>
        <dbReference type="ARBA" id="ARBA00022670"/>
    </source>
</evidence>
<dbReference type="GO" id="GO:0006508">
    <property type="term" value="P:proteolysis"/>
    <property type="evidence" value="ECO:0007669"/>
    <property type="project" value="UniProtKB-KW"/>
</dbReference>
<dbReference type="InterPro" id="IPR012962">
    <property type="entry name" value="Pept_M54_archaemetzincn"/>
</dbReference>
<dbReference type="EMBL" id="CP000473">
    <property type="protein sequence ID" value="ABJ81405.1"/>
    <property type="molecule type" value="Genomic_DNA"/>
</dbReference>
<dbReference type="STRING" id="234267.Acid_0393"/>
<name>Q02C11_SOLUE</name>
<evidence type="ECO:0000256" key="5">
    <source>
        <dbReference type="ARBA" id="ARBA00022833"/>
    </source>
</evidence>
<evidence type="ECO:0000256" key="3">
    <source>
        <dbReference type="ARBA" id="ARBA00022723"/>
    </source>
</evidence>
<keyword evidence="5" id="KW-0862">Zinc</keyword>
<dbReference type="InterPro" id="IPR012091">
    <property type="entry name" value="Pept_M54_archaemetzncn_arc/bac"/>
</dbReference>
<dbReference type="InterPro" id="IPR024079">
    <property type="entry name" value="MetalloPept_cat_dom_sf"/>
</dbReference>
<evidence type="ECO:0000256" key="6">
    <source>
        <dbReference type="ARBA" id="ARBA00023049"/>
    </source>
</evidence>
<dbReference type="PANTHER" id="PTHR15910">
    <property type="entry name" value="ARCHAEMETZINCIN"/>
    <property type="match status" value="1"/>
</dbReference>
<keyword evidence="6" id="KW-0482">Metalloprotease</keyword>
<keyword evidence="2" id="KW-0645">Protease</keyword>
<proteinExistence type="predicted"/>
<dbReference type="PANTHER" id="PTHR15910:SF1">
    <property type="entry name" value="ARCHAEMETZINCIN-2"/>
    <property type="match status" value="1"/>
</dbReference>
<dbReference type="SUPFAM" id="SSF55486">
    <property type="entry name" value="Metalloproteases ('zincins'), catalytic domain"/>
    <property type="match status" value="1"/>
</dbReference>
<dbReference type="NCBIfam" id="NF033823">
    <property type="entry name" value="archmetzin"/>
    <property type="match status" value="1"/>
</dbReference>
<evidence type="ECO:0000313" key="7">
    <source>
        <dbReference type="EMBL" id="ABJ81405.1"/>
    </source>
</evidence>
<reference evidence="7" key="1">
    <citation type="submission" date="2006-10" db="EMBL/GenBank/DDBJ databases">
        <title>Complete sequence of Solibacter usitatus Ellin6076.</title>
        <authorList>
            <consortium name="US DOE Joint Genome Institute"/>
            <person name="Copeland A."/>
            <person name="Lucas S."/>
            <person name="Lapidus A."/>
            <person name="Barry K."/>
            <person name="Detter J.C."/>
            <person name="Glavina del Rio T."/>
            <person name="Hammon N."/>
            <person name="Israni S."/>
            <person name="Dalin E."/>
            <person name="Tice H."/>
            <person name="Pitluck S."/>
            <person name="Thompson L.S."/>
            <person name="Brettin T."/>
            <person name="Bruce D."/>
            <person name="Han C."/>
            <person name="Tapia R."/>
            <person name="Gilna P."/>
            <person name="Schmutz J."/>
            <person name="Larimer F."/>
            <person name="Land M."/>
            <person name="Hauser L."/>
            <person name="Kyrpides N."/>
            <person name="Mikhailova N."/>
            <person name="Janssen P.H."/>
            <person name="Kuske C.R."/>
            <person name="Richardson P."/>
        </authorList>
    </citation>
    <scope>NUCLEOTIDE SEQUENCE</scope>
    <source>
        <strain evidence="7">Ellin6076</strain>
    </source>
</reference>
<dbReference type="KEGG" id="sus:Acid_0393"/>
<keyword evidence="4" id="KW-0378">Hydrolase</keyword>
<keyword evidence="3" id="KW-0479">Metal-binding</keyword>
<gene>
    <name evidence="7" type="ordered locus">Acid_0393</name>
</gene>
<evidence type="ECO:0000256" key="1">
    <source>
        <dbReference type="ARBA" id="ARBA00001947"/>
    </source>
</evidence>